<evidence type="ECO:0000313" key="3">
    <source>
        <dbReference type="Proteomes" id="UP000022910"/>
    </source>
</evidence>
<protein>
    <submittedName>
        <fullName evidence="2">Uncharacterized protein</fullName>
    </submittedName>
</protein>
<name>A0A015LBT2_RHIIW</name>
<dbReference type="AlphaFoldDB" id="A0A015LBT2"/>
<proteinExistence type="predicted"/>
<organism evidence="2 3">
    <name type="scientific">Rhizophagus irregularis (strain DAOM 197198w)</name>
    <name type="common">Glomus intraradices</name>
    <dbReference type="NCBI Taxonomy" id="1432141"/>
    <lineage>
        <taxon>Eukaryota</taxon>
        <taxon>Fungi</taxon>
        <taxon>Fungi incertae sedis</taxon>
        <taxon>Mucoromycota</taxon>
        <taxon>Glomeromycotina</taxon>
        <taxon>Glomeromycetes</taxon>
        <taxon>Glomerales</taxon>
        <taxon>Glomeraceae</taxon>
        <taxon>Rhizophagus</taxon>
    </lineage>
</organism>
<keyword evidence="3" id="KW-1185">Reference proteome</keyword>
<dbReference type="OrthoDB" id="2472806at2759"/>
<accession>A0A015LBT2</accession>
<dbReference type="HOGENOM" id="CLU_1939312_0_0_1"/>
<reference evidence="2 3" key="1">
    <citation type="submission" date="2014-02" db="EMBL/GenBank/DDBJ databases">
        <title>Single nucleus genome sequencing reveals high similarity among nuclei of an endomycorrhizal fungus.</title>
        <authorList>
            <person name="Lin K."/>
            <person name="Geurts R."/>
            <person name="Zhang Z."/>
            <person name="Limpens E."/>
            <person name="Saunders D.G."/>
            <person name="Mu D."/>
            <person name="Pang E."/>
            <person name="Cao H."/>
            <person name="Cha H."/>
            <person name="Lin T."/>
            <person name="Zhou Q."/>
            <person name="Shang Y."/>
            <person name="Li Y."/>
            <person name="Ivanov S."/>
            <person name="Sharma T."/>
            <person name="Velzen R.V."/>
            <person name="Ruijter N.D."/>
            <person name="Aanen D.K."/>
            <person name="Win J."/>
            <person name="Kamoun S."/>
            <person name="Bisseling T."/>
            <person name="Huang S."/>
        </authorList>
    </citation>
    <scope>NUCLEOTIDE SEQUENCE [LARGE SCALE GENOMIC DNA]</scope>
    <source>
        <strain evidence="3">DAOM197198w</strain>
    </source>
</reference>
<evidence type="ECO:0000256" key="1">
    <source>
        <dbReference type="SAM" id="MobiDB-lite"/>
    </source>
</evidence>
<feature type="region of interest" description="Disordered" evidence="1">
    <location>
        <begin position="101"/>
        <end position="130"/>
    </location>
</feature>
<comment type="caution">
    <text evidence="2">The sequence shown here is derived from an EMBL/GenBank/DDBJ whole genome shotgun (WGS) entry which is preliminary data.</text>
</comment>
<dbReference type="EMBL" id="JEMT01029324">
    <property type="protein sequence ID" value="EXX52273.1"/>
    <property type="molecule type" value="Genomic_DNA"/>
</dbReference>
<sequence length="130" mass="15259">MILKKEAVKYNKEFTGEICKSCSERKENDVSETELRVKRIQKICEGAEVEVMEGEILRMINMGYTDGEILNWKFIKLFQENKNELEGVVKEILDKYLEEQIETEGNNEEEEDTNDSEKIGKILDPEEYEI</sequence>
<dbReference type="Proteomes" id="UP000022910">
    <property type="component" value="Unassembled WGS sequence"/>
</dbReference>
<gene>
    <name evidence="2" type="ORF">RirG_254460</name>
</gene>
<feature type="compositionally biased region" description="Acidic residues" evidence="1">
    <location>
        <begin position="101"/>
        <end position="114"/>
    </location>
</feature>
<evidence type="ECO:0000313" key="2">
    <source>
        <dbReference type="EMBL" id="EXX52273.1"/>
    </source>
</evidence>
<feature type="compositionally biased region" description="Basic and acidic residues" evidence="1">
    <location>
        <begin position="115"/>
        <end position="124"/>
    </location>
</feature>